<dbReference type="InterPro" id="IPR027450">
    <property type="entry name" value="AlkB-like"/>
</dbReference>
<evidence type="ECO:0000313" key="8">
    <source>
        <dbReference type="EMBL" id="KAF2083633.1"/>
    </source>
</evidence>
<evidence type="ECO:0000256" key="2">
    <source>
        <dbReference type="ARBA" id="ARBA00022771"/>
    </source>
</evidence>
<dbReference type="GO" id="GO:0006307">
    <property type="term" value="P:DNA alkylation repair"/>
    <property type="evidence" value="ECO:0007669"/>
    <property type="project" value="InterPro"/>
</dbReference>
<evidence type="ECO:0000256" key="3">
    <source>
        <dbReference type="ARBA" id="ARBA00022833"/>
    </source>
</evidence>
<accession>A0A9P4HPK2</accession>
<dbReference type="SUPFAM" id="SSF51197">
    <property type="entry name" value="Clavaminate synthase-like"/>
    <property type="match status" value="1"/>
</dbReference>
<sequence length="449" mass="50667">MDAFVSRKRRRLSSPSGIKHIAVADVPKEETEDESTDFKLAILASMHPYLDQSVLLETLLANDGLVEKASQFLESSSPVPSPKKRSVGYQSSLSSFALPKQQSETQKPRVLSRKGKTLYLYSAEDIERHTPCSIIHNFLPSDQADALLRELLKEAPSFQKDTFKLFDRVVESPHTMCFYVDSWDEAEKQKNDYVYNGARIKDVRPTLPEMRKAAVVVQEAVNTEVQRRIQNFYPNGRKLKYQSPDPWIPNASFVNCYAGGGESVGYHSDQLTYLGPRAIIGSLSLGVAREFRVRRVVPRAEDSTEPSKTASPKGKTREQQKVDDARADAEGQISIHLPHNSLLIMHAEMQEEWKHSIAPAAAIDPHPLAGNKRINITYRCYKDSMNPSLTPKCKCGVPTVLRCVQRKEENRGKYMWMCHVNYTPGGEGCSYFKWAEFDDDGEPPWAKGK</sequence>
<proteinExistence type="predicted"/>
<dbReference type="Proteomes" id="UP000799776">
    <property type="component" value="Unassembled WGS sequence"/>
</dbReference>
<dbReference type="OrthoDB" id="545910at2759"/>
<evidence type="ECO:0000259" key="6">
    <source>
        <dbReference type="PROSITE" id="PS51471"/>
    </source>
</evidence>
<feature type="region of interest" description="Disordered" evidence="5">
    <location>
        <begin position="298"/>
        <end position="326"/>
    </location>
</feature>
<dbReference type="PANTHER" id="PTHR31212">
    <property type="entry name" value="ALPHA-KETOGLUTARATE-DEPENDENT DIOXYGENASE ALKB HOMOLOG 3"/>
    <property type="match status" value="1"/>
</dbReference>
<keyword evidence="3" id="KW-0862">Zinc</keyword>
<dbReference type="GO" id="GO:0051213">
    <property type="term" value="F:dioxygenase activity"/>
    <property type="evidence" value="ECO:0007669"/>
    <property type="project" value="InterPro"/>
</dbReference>
<gene>
    <name evidence="8" type="ORF">K490DRAFT_51143</name>
</gene>
<reference evidence="8" key="1">
    <citation type="journal article" date="2020" name="Stud. Mycol.">
        <title>101 Dothideomycetes genomes: a test case for predicting lifestyles and emergence of pathogens.</title>
        <authorList>
            <person name="Haridas S."/>
            <person name="Albert R."/>
            <person name="Binder M."/>
            <person name="Bloem J."/>
            <person name="Labutti K."/>
            <person name="Salamov A."/>
            <person name="Andreopoulos B."/>
            <person name="Baker S."/>
            <person name="Barry K."/>
            <person name="Bills G."/>
            <person name="Bluhm B."/>
            <person name="Cannon C."/>
            <person name="Castanera R."/>
            <person name="Culley D."/>
            <person name="Daum C."/>
            <person name="Ezra D."/>
            <person name="Gonzalez J."/>
            <person name="Henrissat B."/>
            <person name="Kuo A."/>
            <person name="Liang C."/>
            <person name="Lipzen A."/>
            <person name="Lutzoni F."/>
            <person name="Magnuson J."/>
            <person name="Mondo S."/>
            <person name="Nolan M."/>
            <person name="Ohm R."/>
            <person name="Pangilinan J."/>
            <person name="Park H.-J."/>
            <person name="Ramirez L."/>
            <person name="Alfaro M."/>
            <person name="Sun H."/>
            <person name="Tritt A."/>
            <person name="Yoshinaga Y."/>
            <person name="Zwiers L.-H."/>
            <person name="Turgeon B."/>
            <person name="Goodwin S."/>
            <person name="Spatafora J."/>
            <person name="Crous P."/>
            <person name="Grigoriev I."/>
        </authorList>
    </citation>
    <scope>NUCLEOTIDE SEQUENCE</scope>
    <source>
        <strain evidence="8">CBS 121410</strain>
    </source>
</reference>
<protein>
    <recommendedName>
        <fullName evidence="10">Fe2OG dioxygenase domain-containing protein</fullName>
    </recommendedName>
</protein>
<name>A0A9P4HPK2_9PEZI</name>
<evidence type="ECO:0000259" key="7">
    <source>
        <dbReference type="PROSITE" id="PS51999"/>
    </source>
</evidence>
<evidence type="ECO:0000256" key="5">
    <source>
        <dbReference type="SAM" id="MobiDB-lite"/>
    </source>
</evidence>
<feature type="domain" description="Fe2OG dioxygenase" evidence="6">
    <location>
        <begin position="248"/>
        <end position="382"/>
    </location>
</feature>
<dbReference type="InterPro" id="IPR032854">
    <property type="entry name" value="ALKBH3"/>
</dbReference>
<dbReference type="PROSITE" id="PS51471">
    <property type="entry name" value="FE2OG_OXY"/>
    <property type="match status" value="1"/>
</dbReference>
<dbReference type="FunFam" id="2.60.120.590:FF:000010">
    <property type="entry name" value="GRF zinc finger domain protein"/>
    <property type="match status" value="1"/>
</dbReference>
<feature type="compositionally biased region" description="Basic and acidic residues" evidence="5">
    <location>
        <begin position="315"/>
        <end position="326"/>
    </location>
</feature>
<keyword evidence="2 4" id="KW-0863">Zinc-finger</keyword>
<evidence type="ECO:0000313" key="9">
    <source>
        <dbReference type="Proteomes" id="UP000799776"/>
    </source>
</evidence>
<comment type="caution">
    <text evidence="8">The sequence shown here is derived from an EMBL/GenBank/DDBJ whole genome shotgun (WGS) entry which is preliminary data.</text>
</comment>
<dbReference type="InterPro" id="IPR037151">
    <property type="entry name" value="AlkB-like_sf"/>
</dbReference>
<keyword evidence="9" id="KW-1185">Reference proteome</keyword>
<dbReference type="Gene3D" id="2.60.120.590">
    <property type="entry name" value="Alpha-ketoglutarate-dependent dioxygenase AlkB-like"/>
    <property type="match status" value="1"/>
</dbReference>
<feature type="domain" description="GRF-type" evidence="7">
    <location>
        <begin position="393"/>
        <end position="438"/>
    </location>
</feature>
<dbReference type="AlphaFoldDB" id="A0A9P4HPK2"/>
<dbReference type="PROSITE" id="PS51999">
    <property type="entry name" value="ZF_GRF"/>
    <property type="match status" value="1"/>
</dbReference>
<organism evidence="8 9">
    <name type="scientific">Saccharata proteae CBS 121410</name>
    <dbReference type="NCBI Taxonomy" id="1314787"/>
    <lineage>
        <taxon>Eukaryota</taxon>
        <taxon>Fungi</taxon>
        <taxon>Dikarya</taxon>
        <taxon>Ascomycota</taxon>
        <taxon>Pezizomycotina</taxon>
        <taxon>Dothideomycetes</taxon>
        <taxon>Dothideomycetes incertae sedis</taxon>
        <taxon>Botryosphaeriales</taxon>
        <taxon>Saccharataceae</taxon>
        <taxon>Saccharata</taxon>
    </lineage>
</organism>
<evidence type="ECO:0000256" key="1">
    <source>
        <dbReference type="ARBA" id="ARBA00022723"/>
    </source>
</evidence>
<dbReference type="EMBL" id="ML978767">
    <property type="protein sequence ID" value="KAF2083633.1"/>
    <property type="molecule type" value="Genomic_DNA"/>
</dbReference>
<dbReference type="InterPro" id="IPR010666">
    <property type="entry name" value="Znf_GRF"/>
</dbReference>
<dbReference type="InterPro" id="IPR005123">
    <property type="entry name" value="Oxoglu/Fe-dep_dioxygenase_dom"/>
</dbReference>
<dbReference type="PANTHER" id="PTHR31212:SF4">
    <property type="entry name" value="ALPHA-KETOGLUTARATE-DEPENDENT DIOXYGENASE ALKB HOMOLOG 3"/>
    <property type="match status" value="1"/>
</dbReference>
<dbReference type="GO" id="GO:0008270">
    <property type="term" value="F:zinc ion binding"/>
    <property type="evidence" value="ECO:0007669"/>
    <property type="project" value="UniProtKB-KW"/>
</dbReference>
<evidence type="ECO:0000256" key="4">
    <source>
        <dbReference type="PROSITE-ProRule" id="PRU01343"/>
    </source>
</evidence>
<dbReference type="Pfam" id="PF13532">
    <property type="entry name" value="2OG-FeII_Oxy_2"/>
    <property type="match status" value="1"/>
</dbReference>
<dbReference type="CDD" id="cd14279">
    <property type="entry name" value="CUE"/>
    <property type="match status" value="1"/>
</dbReference>
<evidence type="ECO:0008006" key="10">
    <source>
        <dbReference type="Google" id="ProtNLM"/>
    </source>
</evidence>
<keyword evidence="1" id="KW-0479">Metal-binding</keyword>